<dbReference type="Gene3D" id="3.40.1620.10">
    <property type="entry name" value="YefM-like domain"/>
    <property type="match status" value="1"/>
</dbReference>
<proteinExistence type="inferred from homology"/>
<sequence length="79" mass="8599">MSVEKVSSTEAKNQLNRLLADVKAGSSFIITSHGEPVAQLIPIVTVPRRFGQLPRLLVPSGFDDPLPDDELAAWEAEKT</sequence>
<organism evidence="3 4">
    <name type="scientific">Mycolicibacterium chlorophenolicum</name>
    <dbReference type="NCBI Taxonomy" id="37916"/>
    <lineage>
        <taxon>Bacteria</taxon>
        <taxon>Bacillati</taxon>
        <taxon>Actinomycetota</taxon>
        <taxon>Actinomycetes</taxon>
        <taxon>Mycobacteriales</taxon>
        <taxon>Mycobacteriaceae</taxon>
        <taxon>Mycolicibacterium</taxon>
    </lineage>
</organism>
<comment type="function">
    <text evidence="2">Antitoxin component of a type II toxin-antitoxin (TA) system.</text>
</comment>
<evidence type="ECO:0000256" key="2">
    <source>
        <dbReference type="RuleBase" id="RU362080"/>
    </source>
</evidence>
<dbReference type="AlphaFoldDB" id="A0A0J6VBM2"/>
<keyword evidence="4" id="KW-1185">Reference proteome</keyword>
<evidence type="ECO:0000256" key="1">
    <source>
        <dbReference type="ARBA" id="ARBA00009981"/>
    </source>
</evidence>
<dbReference type="InterPro" id="IPR036165">
    <property type="entry name" value="YefM-like_sf"/>
</dbReference>
<comment type="similarity">
    <text evidence="1 2">Belongs to the phD/YefM antitoxin family.</text>
</comment>
<dbReference type="NCBIfam" id="TIGR01552">
    <property type="entry name" value="phd_fam"/>
    <property type="match status" value="1"/>
</dbReference>
<name>A0A0J6VBM2_9MYCO</name>
<dbReference type="STRING" id="37916.MCHLDSM_07292"/>
<gene>
    <name evidence="3" type="ORF">MCHLDSM_07292</name>
</gene>
<dbReference type="EMBL" id="JYNL01000071">
    <property type="protein sequence ID" value="KMO66948.1"/>
    <property type="molecule type" value="Genomic_DNA"/>
</dbReference>
<dbReference type="RefSeq" id="WP_048474245.1">
    <property type="nucleotide sequence ID" value="NZ_JYNL01000071.1"/>
</dbReference>
<protein>
    <recommendedName>
        <fullName evidence="2">Antitoxin</fullName>
    </recommendedName>
</protein>
<dbReference type="Proteomes" id="UP000036513">
    <property type="component" value="Unassembled WGS sequence"/>
</dbReference>
<evidence type="ECO:0000313" key="3">
    <source>
        <dbReference type="EMBL" id="KMO66948.1"/>
    </source>
</evidence>
<dbReference type="InterPro" id="IPR006442">
    <property type="entry name" value="Antitoxin_Phd/YefM"/>
</dbReference>
<evidence type="ECO:0000313" key="4">
    <source>
        <dbReference type="Proteomes" id="UP000036513"/>
    </source>
</evidence>
<dbReference type="SUPFAM" id="SSF143120">
    <property type="entry name" value="YefM-like"/>
    <property type="match status" value="1"/>
</dbReference>
<comment type="caution">
    <text evidence="3">The sequence shown here is derived from an EMBL/GenBank/DDBJ whole genome shotgun (WGS) entry which is preliminary data.</text>
</comment>
<reference evidence="3 4" key="1">
    <citation type="journal article" date="2015" name="Genome Biol. Evol.">
        <title>Characterization of Three Mycobacterium spp. with Potential Use in Bioremediation by Genome Sequencing and Comparative Genomics.</title>
        <authorList>
            <person name="Das S."/>
            <person name="Pettersson B.M."/>
            <person name="Behra P.R."/>
            <person name="Ramesh M."/>
            <person name="Dasgupta S."/>
            <person name="Bhattacharya A."/>
            <person name="Kirsebom L.A."/>
        </authorList>
    </citation>
    <scope>NUCLEOTIDE SEQUENCE [LARGE SCALE GENOMIC DNA]</scope>
    <source>
        <strain evidence="3 4">DSM 43826</strain>
    </source>
</reference>
<accession>A0A0J6VBM2</accession>
<dbReference type="PATRIC" id="fig|37916.4.peg.7313"/>
<dbReference type="Pfam" id="PF02604">
    <property type="entry name" value="PhdYeFM_antitox"/>
    <property type="match status" value="1"/>
</dbReference>